<dbReference type="Proteomes" id="UP000591803">
    <property type="component" value="Unassembled WGS sequence"/>
</dbReference>
<accession>A0A7W3D4B5</accession>
<dbReference type="EMBL" id="JABXRI010000001">
    <property type="protein sequence ID" value="MBA8062638.1"/>
    <property type="molecule type" value="Genomic_DNA"/>
</dbReference>
<evidence type="ECO:0000313" key="3">
    <source>
        <dbReference type="Proteomes" id="UP000591803"/>
    </source>
</evidence>
<dbReference type="SUPFAM" id="SSF141868">
    <property type="entry name" value="EAL domain-like"/>
    <property type="match status" value="1"/>
</dbReference>
<dbReference type="PROSITE" id="PS50883">
    <property type="entry name" value="EAL"/>
    <property type="match status" value="1"/>
</dbReference>
<comment type="caution">
    <text evidence="2">The sequence shown here is derived from an EMBL/GenBank/DDBJ whole genome shotgun (WGS) entry which is preliminary data.</text>
</comment>
<dbReference type="InterPro" id="IPR035919">
    <property type="entry name" value="EAL_sf"/>
</dbReference>
<evidence type="ECO:0000259" key="1">
    <source>
        <dbReference type="PROSITE" id="PS50883"/>
    </source>
</evidence>
<evidence type="ECO:0000313" key="2">
    <source>
        <dbReference type="EMBL" id="MBA8062638.1"/>
    </source>
</evidence>
<protein>
    <submittedName>
        <fullName evidence="2">EAL domain-containing protein</fullName>
    </submittedName>
</protein>
<name>A0A7W3D4B5_CITFR</name>
<dbReference type="InterPro" id="IPR001633">
    <property type="entry name" value="EAL_dom"/>
</dbReference>
<proteinExistence type="predicted"/>
<dbReference type="Pfam" id="PF00563">
    <property type="entry name" value="EAL"/>
    <property type="match status" value="1"/>
</dbReference>
<reference evidence="2 3" key="1">
    <citation type="submission" date="2020-06" db="EMBL/GenBank/DDBJ databases">
        <title>REHAB project genomes.</title>
        <authorList>
            <person name="Shaw L.P."/>
        </authorList>
    </citation>
    <scope>NUCLEOTIDE SEQUENCE [LARGE SCALE GENOMIC DNA]</scope>
    <source>
        <strain evidence="2 3">RHBSTW-00116</strain>
    </source>
</reference>
<feature type="domain" description="EAL" evidence="1">
    <location>
        <begin position="1"/>
        <end position="241"/>
    </location>
</feature>
<dbReference type="AlphaFoldDB" id="A0A7W3D4B5"/>
<dbReference type="Gene3D" id="3.20.20.450">
    <property type="entry name" value="EAL domain"/>
    <property type="match status" value="1"/>
</dbReference>
<sequence>MMPSLLLCNDKYEYAHPSIKNDANVLLSTLKLEPIVELSTSHRYGFEVLTHLPRKMNSENYFRQLSFAQQQSLFYRQIANIVHYQPGYVYSLNLPMKAFLNWTSFHCRDVTYPPNLVIEIQDPATFLLLNVAQRHVAYNAMQHVEASGTPIWMDDVNEELLIAFIEANWHLSGIKLDKNTFWTLSKKPSRLQQIIKKGQAIANQVIVEGIETQTHKEIAQRAGAKLGQGYLWTAIYPGQEK</sequence>
<organism evidence="2 3">
    <name type="scientific">Citrobacter freundii</name>
    <dbReference type="NCBI Taxonomy" id="546"/>
    <lineage>
        <taxon>Bacteria</taxon>
        <taxon>Pseudomonadati</taxon>
        <taxon>Pseudomonadota</taxon>
        <taxon>Gammaproteobacteria</taxon>
        <taxon>Enterobacterales</taxon>
        <taxon>Enterobacteriaceae</taxon>
        <taxon>Citrobacter</taxon>
        <taxon>Citrobacter freundii complex</taxon>
    </lineage>
</organism>
<gene>
    <name evidence="2" type="ORF">HV077_09545</name>
</gene>